<gene>
    <name evidence="2" type="ORF">CEXT_177181</name>
</gene>
<feature type="transmembrane region" description="Helical" evidence="1">
    <location>
        <begin position="12"/>
        <end position="34"/>
    </location>
</feature>
<keyword evidence="1" id="KW-1133">Transmembrane helix</keyword>
<keyword evidence="3" id="KW-1185">Reference proteome</keyword>
<keyword evidence="1" id="KW-0812">Transmembrane</keyword>
<keyword evidence="1" id="KW-0472">Membrane</keyword>
<name>A0AAV4WYN2_CAEEX</name>
<accession>A0AAV4WYN2</accession>
<protein>
    <submittedName>
        <fullName evidence="2">Uncharacterized protein</fullName>
    </submittedName>
</protein>
<dbReference type="EMBL" id="BPLR01016937">
    <property type="protein sequence ID" value="GIY87448.1"/>
    <property type="molecule type" value="Genomic_DNA"/>
</dbReference>
<organism evidence="2 3">
    <name type="scientific">Caerostris extrusa</name>
    <name type="common">Bark spider</name>
    <name type="synonym">Caerostris bankana</name>
    <dbReference type="NCBI Taxonomy" id="172846"/>
    <lineage>
        <taxon>Eukaryota</taxon>
        <taxon>Metazoa</taxon>
        <taxon>Ecdysozoa</taxon>
        <taxon>Arthropoda</taxon>
        <taxon>Chelicerata</taxon>
        <taxon>Arachnida</taxon>
        <taxon>Araneae</taxon>
        <taxon>Araneomorphae</taxon>
        <taxon>Entelegynae</taxon>
        <taxon>Araneoidea</taxon>
        <taxon>Araneidae</taxon>
        <taxon>Caerostris</taxon>
    </lineage>
</organism>
<comment type="caution">
    <text evidence="2">The sequence shown here is derived from an EMBL/GenBank/DDBJ whole genome shotgun (WGS) entry which is preliminary data.</text>
</comment>
<sequence length="189" mass="20896">MRLDIGFRFERHLTLDALISLLIAHMMMCCPPMVVEVGKRLKLHIALAASGHALIPLHLWNGSTLCTCTCGEAKKSLPEALPDARIMRFPGSNIREQTQQGAEVPRVGSNEAFFKWNFACIRTSTSTTRVCLQTTHGTGRPLPFVLGEDVYCVVGCGSGTGLHLRVGRGIRCMYFQRPPKMVENLKAQN</sequence>
<reference evidence="2 3" key="1">
    <citation type="submission" date="2021-06" db="EMBL/GenBank/DDBJ databases">
        <title>Caerostris extrusa draft genome.</title>
        <authorList>
            <person name="Kono N."/>
            <person name="Arakawa K."/>
        </authorList>
    </citation>
    <scope>NUCLEOTIDE SEQUENCE [LARGE SCALE GENOMIC DNA]</scope>
</reference>
<dbReference type="AlphaFoldDB" id="A0AAV4WYN2"/>
<evidence type="ECO:0000256" key="1">
    <source>
        <dbReference type="SAM" id="Phobius"/>
    </source>
</evidence>
<proteinExistence type="predicted"/>
<evidence type="ECO:0000313" key="2">
    <source>
        <dbReference type="EMBL" id="GIY87448.1"/>
    </source>
</evidence>
<dbReference type="Proteomes" id="UP001054945">
    <property type="component" value="Unassembled WGS sequence"/>
</dbReference>
<evidence type="ECO:0000313" key="3">
    <source>
        <dbReference type="Proteomes" id="UP001054945"/>
    </source>
</evidence>